<evidence type="ECO:0000313" key="2">
    <source>
        <dbReference type="Proteomes" id="UP000051330"/>
    </source>
</evidence>
<proteinExistence type="predicted"/>
<dbReference type="Proteomes" id="UP000051330">
    <property type="component" value="Unassembled WGS sequence"/>
</dbReference>
<comment type="caution">
    <text evidence="1">The sequence shown here is derived from an EMBL/GenBank/DDBJ whole genome shotgun (WGS) entry which is preliminary data.</text>
</comment>
<sequence length="108" mass="12635">MPDKAVNRYQTLDLIEQITRLDGSQYFEVSNMFMNGRAELAANRGMIKEVRIIQLNIAHTRAVQAYEKYINDTYKMPPEDFTKWEEWQKPAGPVRDAFEEILKTNHVG</sequence>
<keyword evidence="2" id="KW-1185">Reference proteome</keyword>
<dbReference type="RefSeq" id="WP_415649408.1">
    <property type="nucleotide sequence ID" value="NZ_AZEC01000005.1"/>
</dbReference>
<organism evidence="1 2">
    <name type="scientific">Schleiferilactobacillus perolens DSM 12744</name>
    <dbReference type="NCBI Taxonomy" id="1423792"/>
    <lineage>
        <taxon>Bacteria</taxon>
        <taxon>Bacillati</taxon>
        <taxon>Bacillota</taxon>
        <taxon>Bacilli</taxon>
        <taxon>Lactobacillales</taxon>
        <taxon>Lactobacillaceae</taxon>
        <taxon>Schleiferilactobacillus</taxon>
    </lineage>
</organism>
<dbReference type="AlphaFoldDB" id="A0A0R1N5Y4"/>
<dbReference type="STRING" id="1423792.FD09_GL002397"/>
<evidence type="ECO:0000313" key="1">
    <source>
        <dbReference type="EMBL" id="KRL12858.1"/>
    </source>
</evidence>
<dbReference type="PATRIC" id="fig|1423792.3.peg.2444"/>
<name>A0A0R1N5Y4_9LACO</name>
<reference evidence="1 2" key="1">
    <citation type="journal article" date="2015" name="Genome Announc.">
        <title>Expanding the biotechnology potential of lactobacilli through comparative genomics of 213 strains and associated genera.</title>
        <authorList>
            <person name="Sun Z."/>
            <person name="Harris H.M."/>
            <person name="McCann A."/>
            <person name="Guo C."/>
            <person name="Argimon S."/>
            <person name="Zhang W."/>
            <person name="Yang X."/>
            <person name="Jeffery I.B."/>
            <person name="Cooney J.C."/>
            <person name="Kagawa T.F."/>
            <person name="Liu W."/>
            <person name="Song Y."/>
            <person name="Salvetti E."/>
            <person name="Wrobel A."/>
            <person name="Rasinkangas P."/>
            <person name="Parkhill J."/>
            <person name="Rea M.C."/>
            <person name="O'Sullivan O."/>
            <person name="Ritari J."/>
            <person name="Douillard F.P."/>
            <person name="Paul Ross R."/>
            <person name="Yang R."/>
            <person name="Briner A.E."/>
            <person name="Felis G.E."/>
            <person name="de Vos W.M."/>
            <person name="Barrangou R."/>
            <person name="Klaenhammer T.R."/>
            <person name="Caufield P.W."/>
            <person name="Cui Y."/>
            <person name="Zhang H."/>
            <person name="O'Toole P.W."/>
        </authorList>
    </citation>
    <scope>NUCLEOTIDE SEQUENCE [LARGE SCALE GENOMIC DNA]</scope>
    <source>
        <strain evidence="1 2">DSM 12744</strain>
    </source>
</reference>
<accession>A0A0R1N5Y4</accession>
<gene>
    <name evidence="1" type="ORF">FD09_GL002397</name>
</gene>
<protein>
    <submittedName>
        <fullName evidence="1">Uncharacterized protein</fullName>
    </submittedName>
</protein>
<dbReference type="EMBL" id="AZEC01000005">
    <property type="protein sequence ID" value="KRL12858.1"/>
    <property type="molecule type" value="Genomic_DNA"/>
</dbReference>